<feature type="compositionally biased region" description="Low complexity" evidence="1">
    <location>
        <begin position="25"/>
        <end position="39"/>
    </location>
</feature>
<sequence>MGLHRSLTAATVLALALTLVACGDGGSSTESANGTTEETGTAEESRTTGLAAGEDYSVLGALAELPDISSDGTLTVSTGDLVGASELAGLTRPDGADDEELVAWIGGLIGAPQEEGGTGRVFIPLAALLDQGLSRPSEVAEDLGWSVRNVDAYAEVDAAPHRFTVVVGDFDEKTLAGLPEAADGVSTAGEGEDLSSYLETRTPSRPLGQPLRMAQEGSTLVASLSTASVQQWNAGGGPTLADHESYAAVAGTLDDAGVVGAHLGPGVPFSPATLLGEGGTEEAEAQITGLTDQLVDAPFDVVGLGFAVEDGETVVTVAYHFATEAAADEAAPVLEKLYAEGRSVQGGVPISDYAKVREVAVDDTVAVVTLDVPADRPPNLLLAMFTARDLPFMYG</sequence>
<comment type="caution">
    <text evidence="3">The sequence shown here is derived from an EMBL/GenBank/DDBJ whole genome shotgun (WGS) entry which is preliminary data.</text>
</comment>
<organism evidence="3 4">
    <name type="scientific">Ornithinicoccus hortensis</name>
    <dbReference type="NCBI Taxonomy" id="82346"/>
    <lineage>
        <taxon>Bacteria</taxon>
        <taxon>Bacillati</taxon>
        <taxon>Actinomycetota</taxon>
        <taxon>Actinomycetes</taxon>
        <taxon>Micrococcales</taxon>
        <taxon>Intrasporangiaceae</taxon>
        <taxon>Ornithinicoccus</taxon>
    </lineage>
</organism>
<dbReference type="OrthoDB" id="4865614at2"/>
<keyword evidence="4" id="KW-1185">Reference proteome</keyword>
<feature type="region of interest" description="Disordered" evidence="1">
    <location>
        <begin position="25"/>
        <end position="46"/>
    </location>
</feature>
<dbReference type="RefSeq" id="WP_141786161.1">
    <property type="nucleotide sequence ID" value="NZ_BAAAIK010000001.1"/>
</dbReference>
<reference evidence="3 4" key="1">
    <citation type="submission" date="2019-06" db="EMBL/GenBank/DDBJ databases">
        <title>Sequencing the genomes of 1000 actinobacteria strains.</title>
        <authorList>
            <person name="Klenk H.-P."/>
        </authorList>
    </citation>
    <scope>NUCLEOTIDE SEQUENCE [LARGE SCALE GENOMIC DNA]</scope>
    <source>
        <strain evidence="3 4">DSM 12335</strain>
    </source>
</reference>
<evidence type="ECO:0000313" key="3">
    <source>
        <dbReference type="EMBL" id="TQL52266.1"/>
    </source>
</evidence>
<feature type="signal peptide" evidence="2">
    <location>
        <begin position="1"/>
        <end position="21"/>
    </location>
</feature>
<evidence type="ECO:0000256" key="1">
    <source>
        <dbReference type="SAM" id="MobiDB-lite"/>
    </source>
</evidence>
<evidence type="ECO:0000313" key="4">
    <source>
        <dbReference type="Proteomes" id="UP000319516"/>
    </source>
</evidence>
<accession>A0A542YVZ9</accession>
<gene>
    <name evidence="3" type="ORF">FB467_3446</name>
</gene>
<protein>
    <submittedName>
        <fullName evidence="3">Uncharacterized protein</fullName>
    </submittedName>
</protein>
<keyword evidence="2" id="KW-0732">Signal</keyword>
<dbReference type="EMBL" id="VFOP01000001">
    <property type="protein sequence ID" value="TQL52266.1"/>
    <property type="molecule type" value="Genomic_DNA"/>
</dbReference>
<dbReference type="AlphaFoldDB" id="A0A542YVZ9"/>
<proteinExistence type="predicted"/>
<evidence type="ECO:0000256" key="2">
    <source>
        <dbReference type="SAM" id="SignalP"/>
    </source>
</evidence>
<feature type="chain" id="PRO_5038436900" evidence="2">
    <location>
        <begin position="22"/>
        <end position="395"/>
    </location>
</feature>
<dbReference type="Proteomes" id="UP000319516">
    <property type="component" value="Unassembled WGS sequence"/>
</dbReference>
<dbReference type="PROSITE" id="PS51257">
    <property type="entry name" value="PROKAR_LIPOPROTEIN"/>
    <property type="match status" value="1"/>
</dbReference>
<name>A0A542YVZ9_9MICO</name>
<feature type="region of interest" description="Disordered" evidence="1">
    <location>
        <begin position="181"/>
        <end position="207"/>
    </location>
</feature>